<reference evidence="2 3" key="1">
    <citation type="journal article" date="2018" name="Mol. Biol. Evol.">
        <title>Broad Genomic Sampling Reveals a Smut Pathogenic Ancestry of the Fungal Clade Ustilaginomycotina.</title>
        <authorList>
            <person name="Kijpornyongpan T."/>
            <person name="Mondo S.J."/>
            <person name="Barry K."/>
            <person name="Sandor L."/>
            <person name="Lee J."/>
            <person name="Lipzen A."/>
            <person name="Pangilinan J."/>
            <person name="LaButti K."/>
            <person name="Hainaut M."/>
            <person name="Henrissat B."/>
            <person name="Grigoriev I.V."/>
            <person name="Spatafora J.W."/>
            <person name="Aime M.C."/>
        </authorList>
    </citation>
    <scope>NUCLEOTIDE SEQUENCE [LARGE SCALE GENOMIC DNA]</scope>
    <source>
        <strain evidence="2 3">MCA 3882</strain>
    </source>
</reference>
<sequence length="354" mass="38775">MRVLLVNDDGPPAPHSPHILGLYEHLKNQLGWDVTVVLPSSQKSWGSMAFSLHPPCSKWYYYPIKGDHSGEKAKDYHNWSPVQRPLKEDEIAEWILVDGSPTTCANIGLYSLGSGEGSSSSSKFDLVISGPNFGRNTGTAFSLCSGTIGAAQAASLSGIPAVAISYAHFHQPNKMVEEAEAKAKLNTNLQPSKKLGDLPQSAPLEVVERAHEISCQLIEKLYKNWESNVGVYSINVPLTFNLLDKDKQTQVYWTKTWDSKFGQLFQVEEEETSQPAGEDFKPSSAPLPKSSFKFAPNMAAMLQPKRDQQSSETDIWAVLSGHISVARLSPSYTAILPALQSENSSTAPGTHFKL</sequence>
<feature type="domain" description="Survival protein SurE-like phosphatase/nucleotidase" evidence="1">
    <location>
        <begin position="3"/>
        <end position="260"/>
    </location>
</feature>
<protein>
    <submittedName>
        <fullName evidence="2">Sure-like protein</fullName>
    </submittedName>
</protein>
<dbReference type="InterPro" id="IPR027746">
    <property type="entry name" value="TTL"/>
</dbReference>
<dbReference type="OrthoDB" id="202825at2759"/>
<evidence type="ECO:0000259" key="1">
    <source>
        <dbReference type="Pfam" id="PF01975"/>
    </source>
</evidence>
<dbReference type="AlphaFoldDB" id="A0A316VH13"/>
<proteinExistence type="predicted"/>
<dbReference type="EMBL" id="KZ819602">
    <property type="protein sequence ID" value="PWN36882.1"/>
    <property type="molecule type" value="Genomic_DNA"/>
</dbReference>
<accession>A0A316VH13</accession>
<dbReference type="STRING" id="1280837.A0A316VH13"/>
<dbReference type="GO" id="GO:0000932">
    <property type="term" value="C:P-body"/>
    <property type="evidence" value="ECO:0007669"/>
    <property type="project" value="TreeGrafter"/>
</dbReference>
<dbReference type="RefSeq" id="XP_025357184.1">
    <property type="nucleotide sequence ID" value="XM_025497112.1"/>
</dbReference>
<dbReference type="InParanoid" id="A0A316VH13"/>
<gene>
    <name evidence="2" type="ORF">FA14DRAFT_140853</name>
</gene>
<evidence type="ECO:0000313" key="3">
    <source>
        <dbReference type="Proteomes" id="UP000245771"/>
    </source>
</evidence>
<dbReference type="PANTHER" id="PTHR47551">
    <property type="entry name" value="TUBULIN--TYROSINE LIGASE PBY1-RELATED"/>
    <property type="match status" value="1"/>
</dbReference>
<dbReference type="Gene3D" id="3.40.1210.10">
    <property type="entry name" value="Survival protein SurE-like phosphatase/nucleotidase"/>
    <property type="match status" value="1"/>
</dbReference>
<dbReference type="Proteomes" id="UP000245771">
    <property type="component" value="Unassembled WGS sequence"/>
</dbReference>
<name>A0A316VH13_9BASI</name>
<keyword evidence="3" id="KW-1185">Reference proteome</keyword>
<dbReference type="PANTHER" id="PTHR47551:SF1">
    <property type="entry name" value="TUBULIN--TYROSINE LIGASE PBY1-RELATED"/>
    <property type="match status" value="1"/>
</dbReference>
<dbReference type="Pfam" id="PF01975">
    <property type="entry name" value="SurE"/>
    <property type="match status" value="1"/>
</dbReference>
<dbReference type="GO" id="GO:0016787">
    <property type="term" value="F:hydrolase activity"/>
    <property type="evidence" value="ECO:0007669"/>
    <property type="project" value="InterPro"/>
</dbReference>
<dbReference type="SUPFAM" id="SSF64167">
    <property type="entry name" value="SurE-like"/>
    <property type="match status" value="1"/>
</dbReference>
<dbReference type="NCBIfam" id="TIGR00087">
    <property type="entry name" value="surE"/>
    <property type="match status" value="1"/>
</dbReference>
<dbReference type="GeneID" id="37018893"/>
<dbReference type="InterPro" id="IPR036523">
    <property type="entry name" value="SurE-like_sf"/>
</dbReference>
<evidence type="ECO:0000313" key="2">
    <source>
        <dbReference type="EMBL" id="PWN36882.1"/>
    </source>
</evidence>
<dbReference type="InterPro" id="IPR002828">
    <property type="entry name" value="SurE-like_Pase/nucleotidase"/>
</dbReference>
<organism evidence="2 3">
    <name type="scientific">Meira miltonrushii</name>
    <dbReference type="NCBI Taxonomy" id="1280837"/>
    <lineage>
        <taxon>Eukaryota</taxon>
        <taxon>Fungi</taxon>
        <taxon>Dikarya</taxon>
        <taxon>Basidiomycota</taxon>
        <taxon>Ustilaginomycotina</taxon>
        <taxon>Exobasidiomycetes</taxon>
        <taxon>Exobasidiales</taxon>
        <taxon>Brachybasidiaceae</taxon>
        <taxon>Meira</taxon>
    </lineage>
</organism>